<evidence type="ECO:0000256" key="1">
    <source>
        <dbReference type="ARBA" id="ARBA00001561"/>
    </source>
</evidence>
<dbReference type="GO" id="GO:0009254">
    <property type="term" value="P:peptidoglycan turnover"/>
    <property type="evidence" value="ECO:0007669"/>
    <property type="project" value="TreeGrafter"/>
</dbReference>
<keyword evidence="6" id="KW-1185">Reference proteome</keyword>
<dbReference type="GO" id="GO:0019867">
    <property type="term" value="C:outer membrane"/>
    <property type="evidence" value="ECO:0007669"/>
    <property type="project" value="TreeGrafter"/>
</dbReference>
<dbReference type="EC" id="3.5.1.28" evidence="2"/>
<dbReference type="SMART" id="SM00644">
    <property type="entry name" value="Ami_2"/>
    <property type="match status" value="1"/>
</dbReference>
<dbReference type="InterPro" id="IPR051206">
    <property type="entry name" value="NAMLAA_amidase_2"/>
</dbReference>
<dbReference type="PANTHER" id="PTHR30417:SF1">
    <property type="entry name" value="N-ACETYLMURAMOYL-L-ALANINE AMIDASE AMID"/>
    <property type="match status" value="1"/>
</dbReference>
<dbReference type="Pfam" id="PF01510">
    <property type="entry name" value="Amidase_2"/>
    <property type="match status" value="1"/>
</dbReference>
<dbReference type="GO" id="GO:0009253">
    <property type="term" value="P:peptidoglycan catabolic process"/>
    <property type="evidence" value="ECO:0007669"/>
    <property type="project" value="InterPro"/>
</dbReference>
<dbReference type="GO" id="GO:0071555">
    <property type="term" value="P:cell wall organization"/>
    <property type="evidence" value="ECO:0007669"/>
    <property type="project" value="UniProtKB-KW"/>
</dbReference>
<dbReference type="OrthoDB" id="9794842at2"/>
<keyword evidence="3" id="KW-0378">Hydrolase</keyword>
<dbReference type="InterPro" id="IPR036505">
    <property type="entry name" value="Amidase/PGRP_sf"/>
</dbReference>
<evidence type="ECO:0000256" key="3">
    <source>
        <dbReference type="ARBA" id="ARBA00022801"/>
    </source>
</evidence>
<evidence type="ECO:0000256" key="4">
    <source>
        <dbReference type="ARBA" id="ARBA00023316"/>
    </source>
</evidence>
<dbReference type="SUPFAM" id="SSF55846">
    <property type="entry name" value="N-acetylmuramoyl-L-alanine amidase-like"/>
    <property type="match status" value="1"/>
</dbReference>
<dbReference type="CDD" id="cd06583">
    <property type="entry name" value="PGRP"/>
    <property type="match status" value="1"/>
</dbReference>
<sequence length="251" mass="27568">MDRIWVRFLSFILCGALVGCASFKPDSTLPLSVVPSPNADERRPSLVVIHYTSNDDAAHSLKTLTSPERRVSAHYLISRAGALYQMVPESRRAWHAGQAYWAGITDVNSASIGIELDNNGAEPYDDAQLATLQALLHDLRVRYRIPAANFVGHSDVAPGRKIDPGAYFPWQQLATSGFGLWCTSAAETTEPVPISMPVMLTLLGYDPRLPDASREAFRLHYLSDGHGGLSDDDALAQRMAYCLLKQKIGQE</sequence>
<proteinExistence type="predicted"/>
<dbReference type="AlphaFoldDB" id="A0A679HWW1"/>
<dbReference type="EMBL" id="AP022345">
    <property type="protein sequence ID" value="BBU69371.1"/>
    <property type="molecule type" value="Genomic_DNA"/>
</dbReference>
<organism evidence="5 6">
    <name type="scientific">Fluviibacter phosphoraccumulans</name>
    <dbReference type="NCBI Taxonomy" id="1751046"/>
    <lineage>
        <taxon>Bacteria</taxon>
        <taxon>Pseudomonadati</taxon>
        <taxon>Pseudomonadota</taxon>
        <taxon>Betaproteobacteria</taxon>
        <taxon>Rhodocyclales</taxon>
        <taxon>Fluviibacteraceae</taxon>
        <taxon>Fluviibacter</taxon>
    </lineage>
</organism>
<gene>
    <name evidence="5" type="ORF">ICHIAU1_16540</name>
</gene>
<dbReference type="GO" id="GO:0008745">
    <property type="term" value="F:N-acetylmuramoyl-L-alanine amidase activity"/>
    <property type="evidence" value="ECO:0007669"/>
    <property type="project" value="UniProtKB-EC"/>
</dbReference>
<dbReference type="PROSITE" id="PS51257">
    <property type="entry name" value="PROKAR_LIPOPROTEIN"/>
    <property type="match status" value="1"/>
</dbReference>
<comment type="catalytic activity">
    <reaction evidence="1">
        <text>Hydrolyzes the link between N-acetylmuramoyl residues and L-amino acid residues in certain cell-wall glycopeptides.</text>
        <dbReference type="EC" id="3.5.1.28"/>
    </reaction>
</comment>
<evidence type="ECO:0000313" key="5">
    <source>
        <dbReference type="EMBL" id="BBU69371.1"/>
    </source>
</evidence>
<keyword evidence="4" id="KW-0961">Cell wall biogenesis/degradation</keyword>
<dbReference type="RefSeq" id="WP_162049912.1">
    <property type="nucleotide sequence ID" value="NZ_AP019011.1"/>
</dbReference>
<dbReference type="PANTHER" id="PTHR30417">
    <property type="entry name" value="N-ACETYLMURAMOYL-L-ALANINE AMIDASE AMID"/>
    <property type="match status" value="1"/>
</dbReference>
<dbReference type="InterPro" id="IPR002502">
    <property type="entry name" value="Amidase_domain"/>
</dbReference>
<protein>
    <recommendedName>
        <fullName evidence="2">N-acetylmuramoyl-L-alanine amidase</fullName>
        <ecNumber evidence="2">3.5.1.28</ecNumber>
    </recommendedName>
</protein>
<accession>A0A679HWW1</accession>
<name>A0A679HWW1_9RHOO</name>
<dbReference type="Gene3D" id="3.40.80.10">
    <property type="entry name" value="Peptidoglycan recognition protein-like"/>
    <property type="match status" value="1"/>
</dbReference>
<reference evidence="6" key="1">
    <citation type="submission" date="2020-01" db="EMBL/GenBank/DDBJ databases">
        <title>Phosphoaccumulans saitamaens gen. nov., sp. nov., a polyphosphate accumulating bacterium isolated from surface river water.</title>
        <authorList>
            <person name="Watanabe K."/>
            <person name="Suda W."/>
        </authorList>
    </citation>
    <scope>NUCLEOTIDE SEQUENCE [LARGE SCALE GENOMIC DNA]</scope>
    <source>
        <strain evidence="6">ICHIAU1</strain>
    </source>
</reference>
<evidence type="ECO:0000256" key="2">
    <source>
        <dbReference type="ARBA" id="ARBA00011901"/>
    </source>
</evidence>
<evidence type="ECO:0000313" key="6">
    <source>
        <dbReference type="Proteomes" id="UP000463961"/>
    </source>
</evidence>
<dbReference type="Proteomes" id="UP000463961">
    <property type="component" value="Chromosome"/>
</dbReference>